<dbReference type="STRING" id="1126212.K2S5Z6"/>
<dbReference type="Pfam" id="PF02116">
    <property type="entry name" value="STE2"/>
    <property type="match status" value="1"/>
</dbReference>
<dbReference type="GO" id="GO:0038038">
    <property type="term" value="C:G protein-coupled receptor homodimeric complex"/>
    <property type="evidence" value="ECO:0007669"/>
    <property type="project" value="TreeGrafter"/>
</dbReference>
<keyword evidence="2" id="KW-1133">Transmembrane helix</keyword>
<dbReference type="CDD" id="cd14939">
    <property type="entry name" value="7tmD_STE2"/>
    <property type="match status" value="1"/>
</dbReference>
<proteinExistence type="predicted"/>
<dbReference type="VEuPathDB" id="FungiDB:MPH_02278"/>
<feature type="transmembrane region" description="Helical" evidence="2">
    <location>
        <begin position="301"/>
        <end position="320"/>
    </location>
</feature>
<dbReference type="InParanoid" id="K2S5Z6"/>
<protein>
    <submittedName>
        <fullName evidence="3">Fungal pheromone mating factor STE2 GPCR</fullName>
    </submittedName>
</protein>
<evidence type="ECO:0000313" key="3">
    <source>
        <dbReference type="EMBL" id="EKG20432.1"/>
    </source>
</evidence>
<feature type="transmembrane region" description="Helical" evidence="2">
    <location>
        <begin position="102"/>
        <end position="126"/>
    </location>
</feature>
<feature type="transmembrane region" description="Helical" evidence="2">
    <location>
        <begin position="138"/>
        <end position="158"/>
    </location>
</feature>
<accession>K2S5Z6</accession>
<dbReference type="OrthoDB" id="5402633at2759"/>
<feature type="transmembrane region" description="Helical" evidence="2">
    <location>
        <begin position="259"/>
        <end position="280"/>
    </location>
</feature>
<dbReference type="Proteomes" id="UP000007129">
    <property type="component" value="Unassembled WGS sequence"/>
</dbReference>
<feature type="region of interest" description="Disordered" evidence="1">
    <location>
        <begin position="46"/>
        <end position="70"/>
    </location>
</feature>
<dbReference type="PANTHER" id="PTHR28009:SF1">
    <property type="entry name" value="PHEROMONE ALPHA FACTOR RECEPTOR"/>
    <property type="match status" value="1"/>
</dbReference>
<gene>
    <name evidence="3" type="ORF">MPH_02278</name>
</gene>
<dbReference type="GO" id="GO:0000750">
    <property type="term" value="P:pheromone-dependent signal transduction involved in conjugation with cellular fusion"/>
    <property type="evidence" value="ECO:0007669"/>
    <property type="project" value="TreeGrafter"/>
</dbReference>
<sequence length="467" mass="50897">MKELPKTNNPDSSTSQNFRISQYIVRCAVVILRSVHTQLATSGSQLSRGRQTAMSSSSDASTATNGTNPLQYEPLRQTIVIVDRLGEEVPVSLENVNEFTHYGVKIGIVWGSQIGAALITLVLLLVLSRPEKRRSTLFVSNVLSLFLCIFRSITNVLYYTSNWYTLYVIATGDYSQIPLSDYVNSILATTTSLLLLICVEVSLVIQANIVCTTVKRPWRIAIMIISGLVAVAVIAVRLWQTILNNQMTMGEDVLGLDQVASLSSILLVTSICFFSLVFCCKLGLAIRNRRQLGLKQFGPMQIVFIMGTQTLIIPTILAILDHTVPHIVGMGSFMMTTIVICLPLTSIWAASSIDGTSQASPGPRAHHGLLGGFGHKHLATGRKSPHILCCPDNSLGEPISLKSRETISTFHTNSTNDTGMTYTDLEKRNSDKLTGTDPWLAVFEESEHGLTLCSSSSGTGGSIRVFP</sequence>
<name>K2S5Z6_MACPH</name>
<feature type="transmembrane region" description="Helical" evidence="2">
    <location>
        <begin position="182"/>
        <end position="205"/>
    </location>
</feature>
<dbReference type="FunCoup" id="K2S5Z6">
    <property type="interactions" value="78"/>
</dbReference>
<feature type="transmembrane region" description="Helical" evidence="2">
    <location>
        <begin position="326"/>
        <end position="350"/>
    </location>
</feature>
<dbReference type="InterPro" id="IPR000366">
    <property type="entry name" value="GPCR_STE2"/>
</dbReference>
<dbReference type="GO" id="GO:0004932">
    <property type="term" value="F:mating-type factor pheromone receptor activity"/>
    <property type="evidence" value="ECO:0007669"/>
    <property type="project" value="InterPro"/>
</dbReference>
<dbReference type="PRINTS" id="PR00250">
    <property type="entry name" value="GPCRSTE2"/>
</dbReference>
<evidence type="ECO:0000256" key="2">
    <source>
        <dbReference type="SAM" id="Phobius"/>
    </source>
</evidence>
<organism evidence="3 4">
    <name type="scientific">Macrophomina phaseolina (strain MS6)</name>
    <name type="common">Charcoal rot fungus</name>
    <dbReference type="NCBI Taxonomy" id="1126212"/>
    <lineage>
        <taxon>Eukaryota</taxon>
        <taxon>Fungi</taxon>
        <taxon>Dikarya</taxon>
        <taxon>Ascomycota</taxon>
        <taxon>Pezizomycotina</taxon>
        <taxon>Dothideomycetes</taxon>
        <taxon>Dothideomycetes incertae sedis</taxon>
        <taxon>Botryosphaeriales</taxon>
        <taxon>Botryosphaeriaceae</taxon>
        <taxon>Macrophomina</taxon>
    </lineage>
</organism>
<evidence type="ECO:0000313" key="4">
    <source>
        <dbReference type="Proteomes" id="UP000007129"/>
    </source>
</evidence>
<keyword evidence="2" id="KW-0472">Membrane</keyword>
<feature type="transmembrane region" description="Helical" evidence="2">
    <location>
        <begin position="217"/>
        <end position="239"/>
    </location>
</feature>
<reference evidence="3 4" key="1">
    <citation type="journal article" date="2012" name="BMC Genomics">
        <title>Tools to kill: Genome of one of the most destructive plant pathogenic fungi Macrophomina phaseolina.</title>
        <authorList>
            <person name="Islam M.S."/>
            <person name="Haque M.S."/>
            <person name="Islam M.M."/>
            <person name="Emdad E.M."/>
            <person name="Halim A."/>
            <person name="Hossen Q.M.M."/>
            <person name="Hossain M.Z."/>
            <person name="Ahmed B."/>
            <person name="Rahim S."/>
            <person name="Rahman M.S."/>
            <person name="Alam M.M."/>
            <person name="Hou S."/>
            <person name="Wan X."/>
            <person name="Saito J.A."/>
            <person name="Alam M."/>
        </authorList>
    </citation>
    <scope>NUCLEOTIDE SEQUENCE [LARGE SCALE GENOMIC DNA]</scope>
    <source>
        <strain evidence="3 4">MS6</strain>
    </source>
</reference>
<dbReference type="eggNOG" id="ENOG502QTV4">
    <property type="taxonomic scope" value="Eukaryota"/>
</dbReference>
<evidence type="ECO:0000256" key="1">
    <source>
        <dbReference type="SAM" id="MobiDB-lite"/>
    </source>
</evidence>
<dbReference type="HOGENOM" id="CLU_035056_1_0_1"/>
<feature type="compositionally biased region" description="Low complexity" evidence="1">
    <location>
        <begin position="52"/>
        <end position="64"/>
    </location>
</feature>
<dbReference type="AlphaFoldDB" id="K2S5Z6"/>
<dbReference type="PANTHER" id="PTHR28009">
    <property type="entry name" value="PHEROMONE ALPHA FACTOR RECEPTOR"/>
    <property type="match status" value="1"/>
</dbReference>
<dbReference type="EMBL" id="AHHD01000087">
    <property type="protein sequence ID" value="EKG20432.1"/>
    <property type="molecule type" value="Genomic_DNA"/>
</dbReference>
<dbReference type="Gene3D" id="1.10.287.920">
    <property type="entry name" value="Pheromone alpha factor receptor"/>
    <property type="match status" value="1"/>
</dbReference>
<comment type="caution">
    <text evidence="3">The sequence shown here is derived from an EMBL/GenBank/DDBJ whole genome shotgun (WGS) entry which is preliminary data.</text>
</comment>
<dbReference type="InterPro" id="IPR027458">
    <property type="entry name" value="STE2_TM1-TM2_sf"/>
</dbReference>
<keyword evidence="2" id="KW-0812">Transmembrane</keyword>